<gene>
    <name evidence="1" type="ORF">METZ01_LOCUS216725</name>
</gene>
<name>A0A382FPG9_9ZZZZ</name>
<accession>A0A382FPG9</accession>
<dbReference type="AlphaFoldDB" id="A0A382FPG9"/>
<sequence>MAGADIGGFHLQETRNMNLLLIELGPNSP</sequence>
<reference evidence="1" key="1">
    <citation type="submission" date="2018-05" db="EMBL/GenBank/DDBJ databases">
        <authorList>
            <person name="Lanie J.A."/>
            <person name="Ng W.-L."/>
            <person name="Kazmierczak K.M."/>
            <person name="Andrzejewski T.M."/>
            <person name="Davidsen T.M."/>
            <person name="Wayne K.J."/>
            <person name="Tettelin H."/>
            <person name="Glass J.I."/>
            <person name="Rusch D."/>
            <person name="Podicherti R."/>
            <person name="Tsui H.-C.T."/>
            <person name="Winkler M.E."/>
        </authorList>
    </citation>
    <scope>NUCLEOTIDE SEQUENCE</scope>
</reference>
<organism evidence="1">
    <name type="scientific">marine metagenome</name>
    <dbReference type="NCBI Taxonomy" id="408172"/>
    <lineage>
        <taxon>unclassified sequences</taxon>
        <taxon>metagenomes</taxon>
        <taxon>ecological metagenomes</taxon>
    </lineage>
</organism>
<evidence type="ECO:0000313" key="1">
    <source>
        <dbReference type="EMBL" id="SVB63871.1"/>
    </source>
</evidence>
<proteinExistence type="predicted"/>
<dbReference type="EMBL" id="UINC01050650">
    <property type="protein sequence ID" value="SVB63871.1"/>
    <property type="molecule type" value="Genomic_DNA"/>
</dbReference>
<protein>
    <submittedName>
        <fullName evidence="1">Uncharacterized protein</fullName>
    </submittedName>
</protein>